<dbReference type="Proteomes" id="UP000219331">
    <property type="component" value="Unassembled WGS sequence"/>
</dbReference>
<reference evidence="3 4" key="1">
    <citation type="submission" date="2017-08" db="EMBL/GenBank/DDBJ databases">
        <authorList>
            <person name="de Groot N.N."/>
        </authorList>
    </citation>
    <scope>NUCLEOTIDE SEQUENCE [LARGE SCALE GENOMIC DNA]</scope>
    <source>
        <strain evidence="3 4">USBA 352</strain>
    </source>
</reference>
<dbReference type="GO" id="GO:0003677">
    <property type="term" value="F:DNA binding"/>
    <property type="evidence" value="ECO:0007669"/>
    <property type="project" value="InterPro"/>
</dbReference>
<dbReference type="EMBL" id="OBML01000001">
    <property type="protein sequence ID" value="SOB89428.1"/>
    <property type="molecule type" value="Genomic_DNA"/>
</dbReference>
<evidence type="ECO:0000259" key="1">
    <source>
        <dbReference type="Pfam" id="PF09722"/>
    </source>
</evidence>
<feature type="domain" description="Antitoxin Xre/MbcA/ParS-like toxin-binding" evidence="1">
    <location>
        <begin position="84"/>
        <end position="135"/>
    </location>
</feature>
<feature type="domain" description="Antitoxin Xre-like helix-turn-helix" evidence="2">
    <location>
        <begin position="25"/>
        <end position="80"/>
    </location>
</feature>
<name>A0A285R6M8_9HYPH</name>
<evidence type="ECO:0000259" key="2">
    <source>
        <dbReference type="Pfam" id="PF20432"/>
    </source>
</evidence>
<evidence type="ECO:0000313" key="3">
    <source>
        <dbReference type="EMBL" id="SOB89428.1"/>
    </source>
</evidence>
<dbReference type="InterPro" id="IPR024467">
    <property type="entry name" value="Xre/MbcA/ParS-like_toxin-bd"/>
</dbReference>
<organism evidence="3 4">
    <name type="scientific">Stappia indica</name>
    <dbReference type="NCBI Taxonomy" id="538381"/>
    <lineage>
        <taxon>Bacteria</taxon>
        <taxon>Pseudomonadati</taxon>
        <taxon>Pseudomonadota</taxon>
        <taxon>Alphaproteobacteria</taxon>
        <taxon>Hyphomicrobiales</taxon>
        <taxon>Stappiaceae</taxon>
        <taxon>Stappia</taxon>
    </lineage>
</organism>
<evidence type="ECO:0000313" key="4">
    <source>
        <dbReference type="Proteomes" id="UP000219331"/>
    </source>
</evidence>
<gene>
    <name evidence="3" type="ORF">SAMN05421512_101271</name>
</gene>
<protein>
    <submittedName>
        <fullName evidence="3">Uncharacterized protein</fullName>
    </submittedName>
</protein>
<sequence length="137" mass="15561">MPALRPVSPVTPAPVAQFSRAEIAAMQRAVVNLFERWDLTDEQASRLLGDISVRTYQRWKSGSPGRAGIDLAERMSNLLGIHKALRMLFRDAERGYGWVSRANADFDGRSALDVMLDGRITDLMRVRRYLDARRGQW</sequence>
<dbReference type="RefSeq" id="WP_176521981.1">
    <property type="nucleotide sequence ID" value="NZ_OBML01000001.1"/>
</dbReference>
<keyword evidence="4" id="KW-1185">Reference proteome</keyword>
<accession>A0A285R6M8</accession>
<dbReference type="AlphaFoldDB" id="A0A285R6M8"/>
<dbReference type="Pfam" id="PF20432">
    <property type="entry name" value="Xre-like-HTH"/>
    <property type="match status" value="1"/>
</dbReference>
<dbReference type="Pfam" id="PF09722">
    <property type="entry name" value="Xre_MbcA_ParS_C"/>
    <property type="match status" value="1"/>
</dbReference>
<dbReference type="InterPro" id="IPR046847">
    <property type="entry name" value="Xre-like_HTH"/>
</dbReference>
<proteinExistence type="predicted"/>